<proteinExistence type="predicted"/>
<organism evidence="1">
    <name type="scientific">marine sediment metagenome</name>
    <dbReference type="NCBI Taxonomy" id="412755"/>
    <lineage>
        <taxon>unclassified sequences</taxon>
        <taxon>metagenomes</taxon>
        <taxon>ecological metagenomes</taxon>
    </lineage>
</organism>
<sequence>MAKHNPALHARAVERATEAANDYLRAATDEQGDAREYHMEAQRRIEKWAESAADHWTHHREMGKGPEWLVDRAAYRRARAEKHRDEAIRSQEASAKQHLESRKSIDLYLREERWLNANA</sequence>
<dbReference type="EMBL" id="BARS01019216">
    <property type="protein sequence ID" value="GAF88413.1"/>
    <property type="molecule type" value="Genomic_DNA"/>
</dbReference>
<evidence type="ECO:0000313" key="1">
    <source>
        <dbReference type="EMBL" id="GAF88413.1"/>
    </source>
</evidence>
<protein>
    <submittedName>
        <fullName evidence="1">Uncharacterized protein</fullName>
    </submittedName>
</protein>
<dbReference type="AlphaFoldDB" id="X0T4I8"/>
<comment type="caution">
    <text evidence="1">The sequence shown here is derived from an EMBL/GenBank/DDBJ whole genome shotgun (WGS) entry which is preliminary data.</text>
</comment>
<name>X0T4I8_9ZZZZ</name>
<reference evidence="1" key="1">
    <citation type="journal article" date="2014" name="Front. Microbiol.">
        <title>High frequency of phylogenetically diverse reductive dehalogenase-homologous genes in deep subseafloor sedimentary metagenomes.</title>
        <authorList>
            <person name="Kawai M."/>
            <person name="Futagami T."/>
            <person name="Toyoda A."/>
            <person name="Takaki Y."/>
            <person name="Nishi S."/>
            <person name="Hori S."/>
            <person name="Arai W."/>
            <person name="Tsubouchi T."/>
            <person name="Morono Y."/>
            <person name="Uchiyama I."/>
            <person name="Ito T."/>
            <person name="Fujiyama A."/>
            <person name="Inagaki F."/>
            <person name="Takami H."/>
        </authorList>
    </citation>
    <scope>NUCLEOTIDE SEQUENCE</scope>
    <source>
        <strain evidence="1">Expedition CK06-06</strain>
    </source>
</reference>
<accession>X0T4I8</accession>
<gene>
    <name evidence="1" type="ORF">S01H1_31168</name>
</gene>